<dbReference type="eggNOG" id="COG1757">
    <property type="taxonomic scope" value="Bacteria"/>
</dbReference>
<feature type="transmembrane region" description="Helical" evidence="6">
    <location>
        <begin position="254"/>
        <end position="277"/>
    </location>
</feature>
<evidence type="ECO:0000313" key="10">
    <source>
        <dbReference type="Proteomes" id="UP000001880"/>
    </source>
</evidence>
<feature type="transmembrane region" description="Helical" evidence="6">
    <location>
        <begin position="135"/>
        <end position="152"/>
    </location>
</feature>
<dbReference type="AlphaFoldDB" id="D0LTU5"/>
<feature type="transmembrane region" description="Helical" evidence="6">
    <location>
        <begin position="584"/>
        <end position="602"/>
    </location>
</feature>
<keyword evidence="7" id="KW-0732">Signal</keyword>
<evidence type="ECO:0000259" key="8">
    <source>
        <dbReference type="Pfam" id="PF03553"/>
    </source>
</evidence>
<feature type="domain" description="Na+/H+ antiporter NhaC-like C-terminal" evidence="8">
    <location>
        <begin position="271"/>
        <end position="599"/>
    </location>
</feature>
<dbReference type="EMBL" id="CP001804">
    <property type="protein sequence ID" value="ACY15789.1"/>
    <property type="molecule type" value="Genomic_DNA"/>
</dbReference>
<keyword evidence="2" id="KW-1003">Cell membrane</keyword>
<dbReference type="InterPro" id="IPR018461">
    <property type="entry name" value="Na/H_Antiport_NhaC-like_C"/>
</dbReference>
<keyword evidence="10" id="KW-1185">Reference proteome</keyword>
<keyword evidence="4 6" id="KW-1133">Transmembrane helix</keyword>
<evidence type="ECO:0000256" key="1">
    <source>
        <dbReference type="ARBA" id="ARBA00004651"/>
    </source>
</evidence>
<evidence type="ECO:0000256" key="5">
    <source>
        <dbReference type="ARBA" id="ARBA00023136"/>
    </source>
</evidence>
<accession>D0LTU5</accession>
<evidence type="ECO:0000256" key="4">
    <source>
        <dbReference type="ARBA" id="ARBA00022989"/>
    </source>
</evidence>
<feature type="chain" id="PRO_5003011654" evidence="7">
    <location>
        <begin position="18"/>
        <end position="638"/>
    </location>
</feature>
<keyword evidence="3 6" id="KW-0812">Transmembrane</keyword>
<organism evidence="9 10">
    <name type="scientific">Haliangium ochraceum (strain DSM 14365 / JCM 11303 / SMP-2)</name>
    <dbReference type="NCBI Taxonomy" id="502025"/>
    <lineage>
        <taxon>Bacteria</taxon>
        <taxon>Pseudomonadati</taxon>
        <taxon>Myxococcota</taxon>
        <taxon>Polyangia</taxon>
        <taxon>Haliangiales</taxon>
        <taxon>Kofleriaceae</taxon>
        <taxon>Haliangium</taxon>
    </lineage>
</organism>
<dbReference type="STRING" id="502025.Hoch_3287"/>
<dbReference type="PANTHER" id="PTHR43478:SF1">
    <property type="entry name" value="NA+_H+ ANTIPORTER NHAC-LIKE C-TERMINAL DOMAIN-CONTAINING PROTEIN"/>
    <property type="match status" value="1"/>
</dbReference>
<evidence type="ECO:0000256" key="7">
    <source>
        <dbReference type="SAM" id="SignalP"/>
    </source>
</evidence>
<dbReference type="OrthoDB" id="9762978at2"/>
<dbReference type="PANTHER" id="PTHR43478">
    <property type="entry name" value="NA+/H+ ANTIPORTER-RELATED"/>
    <property type="match status" value="1"/>
</dbReference>
<comment type="subcellular location">
    <subcellularLocation>
        <location evidence="1">Cell membrane</location>
        <topology evidence="1">Multi-pass membrane protein</topology>
    </subcellularLocation>
</comment>
<feature type="transmembrane region" description="Helical" evidence="6">
    <location>
        <begin position="366"/>
        <end position="386"/>
    </location>
</feature>
<evidence type="ECO:0000256" key="2">
    <source>
        <dbReference type="ARBA" id="ARBA00022475"/>
    </source>
</evidence>
<gene>
    <name evidence="9" type="ordered locus">Hoch_3287</name>
</gene>
<feature type="transmembrane region" description="Helical" evidence="6">
    <location>
        <begin position="297"/>
        <end position="319"/>
    </location>
</feature>
<protein>
    <submittedName>
        <fullName evidence="9">Na+/H+ antiporter NhaC-like protein</fullName>
    </submittedName>
</protein>
<feature type="transmembrane region" description="Helical" evidence="6">
    <location>
        <begin position="608"/>
        <end position="627"/>
    </location>
</feature>
<feature type="signal peptide" evidence="7">
    <location>
        <begin position="1"/>
        <end position="17"/>
    </location>
</feature>
<feature type="transmembrane region" description="Helical" evidence="6">
    <location>
        <begin position="443"/>
        <end position="465"/>
    </location>
</feature>
<dbReference type="Proteomes" id="UP000001880">
    <property type="component" value="Chromosome"/>
</dbReference>
<evidence type="ECO:0000313" key="9">
    <source>
        <dbReference type="EMBL" id="ACY15789.1"/>
    </source>
</evidence>
<name>D0LTU5_HALO1</name>
<reference evidence="9 10" key="1">
    <citation type="journal article" date="2010" name="Stand. Genomic Sci.">
        <title>Complete genome sequence of Haliangium ochraceum type strain (SMP-2).</title>
        <authorList>
            <consortium name="US DOE Joint Genome Institute (JGI-PGF)"/>
            <person name="Ivanova N."/>
            <person name="Daum C."/>
            <person name="Lang E."/>
            <person name="Abt B."/>
            <person name="Kopitz M."/>
            <person name="Saunders E."/>
            <person name="Lapidus A."/>
            <person name="Lucas S."/>
            <person name="Glavina Del Rio T."/>
            <person name="Nolan M."/>
            <person name="Tice H."/>
            <person name="Copeland A."/>
            <person name="Cheng J.F."/>
            <person name="Chen F."/>
            <person name="Bruce D."/>
            <person name="Goodwin L."/>
            <person name="Pitluck S."/>
            <person name="Mavromatis K."/>
            <person name="Pati A."/>
            <person name="Mikhailova N."/>
            <person name="Chen A."/>
            <person name="Palaniappan K."/>
            <person name="Land M."/>
            <person name="Hauser L."/>
            <person name="Chang Y.J."/>
            <person name="Jeffries C.D."/>
            <person name="Detter J.C."/>
            <person name="Brettin T."/>
            <person name="Rohde M."/>
            <person name="Goker M."/>
            <person name="Bristow J."/>
            <person name="Markowitz V."/>
            <person name="Eisen J.A."/>
            <person name="Hugenholtz P."/>
            <person name="Kyrpides N.C."/>
            <person name="Klenk H.P."/>
        </authorList>
    </citation>
    <scope>NUCLEOTIDE SEQUENCE [LARGE SCALE GENOMIC DNA]</scope>
    <source>
        <strain evidence="10">DSM 14365 / CIP 107738 / JCM 11303 / AJ 13395 / SMP-2</strain>
    </source>
</reference>
<dbReference type="RefSeq" id="WP_012828389.1">
    <property type="nucleotide sequence ID" value="NC_013440.1"/>
</dbReference>
<dbReference type="Pfam" id="PF03553">
    <property type="entry name" value="Na_H_antiporter"/>
    <property type="match status" value="1"/>
</dbReference>
<dbReference type="GO" id="GO:0005886">
    <property type="term" value="C:plasma membrane"/>
    <property type="evidence" value="ECO:0007669"/>
    <property type="project" value="UniProtKB-SubCell"/>
</dbReference>
<proteinExistence type="predicted"/>
<dbReference type="KEGG" id="hoh:Hoch_3287"/>
<dbReference type="HOGENOM" id="CLU_018751_2_0_7"/>
<evidence type="ECO:0000256" key="3">
    <source>
        <dbReference type="ARBA" id="ARBA00022692"/>
    </source>
</evidence>
<feature type="transmembrane region" description="Helical" evidence="6">
    <location>
        <begin position="172"/>
        <end position="191"/>
    </location>
</feature>
<keyword evidence="5 6" id="KW-0472">Membrane</keyword>
<sequence length="638" mass="66639">MLWLLALSLFACAPLEAVSGFEIAATRDYRVGDLPISLTITPVDGDGEPVPFCGEATLEGARGSGAEAPPATLSFASAPVTLAKIDAASGPITVRAGSATGSFEAEGLRQIPGALSLLPPLLAIVCALLFRQALLALLAGVWIGALFVHDYNPLTGLLRTFDTYLPATLVDSGHAAIVFFTLALGGMVGVITKSGGTQALVDIIARRATSRRSGMLTSWAAGLVVFFDDYANCLLVGNAVRPFTDKLRISREKLAYIVDSTAAPISTVAVVSTWIGFQAGLFEDALPTGGASGYELFLRALPYSFYSFLTIAFVFALSVTTRDFGPMLRAERRAAHEGQVLRPGAQPLMDAALAEMGPEDPSRSHWTLAALPIASVILIVMLGLYLSGAQALGDAYESASVREIIAASDSYAVLLWASFGGGLVAVVLAVARRTVRFTEALEAWMSGTKSMVMALAILALAWALGDMCKNQLFTGAWIISHVEPSAHWLPTITFAISGLIALATGSSFSTMAIVIPIAGPMAWAATGADSGFDPALIESIRFSTLAAVLSGAVFGDHCSPISDTTIMSSMASAADHIDHVRTQMPYALTCALVAVALGYLPAGYGFSPWLSLLAGAAVLFGVLFVIGRRAEDTADTSG</sequence>
<feature type="transmembrane region" description="Helical" evidence="6">
    <location>
        <begin position="411"/>
        <end position="431"/>
    </location>
</feature>
<evidence type="ECO:0000256" key="6">
    <source>
        <dbReference type="SAM" id="Phobius"/>
    </source>
</evidence>